<dbReference type="KEGG" id="tes:BW730_15715"/>
<keyword evidence="7 10" id="KW-0464">Manganese</keyword>
<dbReference type="UniPathway" id="UPA00059">
    <property type="reaction ID" value="UER00104"/>
</dbReference>
<feature type="binding site" evidence="10">
    <location>
        <position position="39"/>
    </location>
    <ligand>
        <name>Mn(2+)</name>
        <dbReference type="ChEBI" id="CHEBI:29035"/>
    </ligand>
</feature>
<evidence type="ECO:0000256" key="5">
    <source>
        <dbReference type="ARBA" id="ARBA00022723"/>
    </source>
</evidence>
<evidence type="ECO:0000256" key="7">
    <source>
        <dbReference type="ARBA" id="ARBA00023211"/>
    </source>
</evidence>
<evidence type="ECO:0000313" key="13">
    <source>
        <dbReference type="EMBL" id="AQP48735.1"/>
    </source>
</evidence>
<comment type="catalytic activity">
    <reaction evidence="10">
        <text>isopentenyl diphosphate = dimethylallyl diphosphate</text>
        <dbReference type="Rhea" id="RHEA:23284"/>
        <dbReference type="ChEBI" id="CHEBI:57623"/>
        <dbReference type="ChEBI" id="CHEBI:128769"/>
        <dbReference type="EC" id="5.3.3.2"/>
    </reaction>
</comment>
<evidence type="ECO:0000256" key="10">
    <source>
        <dbReference type="HAMAP-Rule" id="MF_00202"/>
    </source>
</evidence>
<keyword evidence="8 10" id="KW-0414">Isoprene biosynthesis</keyword>
<feature type="binding site" evidence="10">
    <location>
        <position position="101"/>
    </location>
    <ligand>
        <name>Mg(2+)</name>
        <dbReference type="ChEBI" id="CHEBI:18420"/>
    </ligand>
</feature>
<feature type="domain" description="Nudix hydrolase" evidence="12">
    <location>
        <begin position="44"/>
        <end position="180"/>
    </location>
</feature>
<feature type="active site" evidence="10 11">
    <location>
        <position position="132"/>
    </location>
</feature>
<comment type="pathway">
    <text evidence="1 10">Isoprenoid biosynthesis; dimethylallyl diphosphate biosynthesis; dimethylallyl diphosphate from isopentenyl diphosphate: step 1/1.</text>
</comment>
<comment type="similarity">
    <text evidence="2 10">Belongs to the IPP isomerase type 1 family.</text>
</comment>
<dbReference type="InterPro" id="IPR056375">
    <property type="entry name" value="Idi_bact"/>
</dbReference>
<keyword evidence="5 10" id="KW-0479">Metal-binding</keyword>
<organism evidence="13 14">
    <name type="scientific">Tessaracoccus aquimaris</name>
    <dbReference type="NCBI Taxonomy" id="1332264"/>
    <lineage>
        <taxon>Bacteria</taxon>
        <taxon>Bacillati</taxon>
        <taxon>Actinomycetota</taxon>
        <taxon>Actinomycetes</taxon>
        <taxon>Propionibacteriales</taxon>
        <taxon>Propionibacteriaceae</taxon>
        <taxon>Tessaracoccus</taxon>
    </lineage>
</organism>
<evidence type="ECO:0000256" key="3">
    <source>
        <dbReference type="ARBA" id="ARBA00012057"/>
    </source>
</evidence>
<reference evidence="14" key="1">
    <citation type="submission" date="2017-02" db="EMBL/GenBank/DDBJ databases">
        <title>Tessaracoccus aquaemaris sp. nov., isolated from the intestine of a Korean rockfish, Sebastes schlegelii, in a marine aquaculture pond.</title>
        <authorList>
            <person name="Tak E.J."/>
            <person name="Bae J.-W."/>
        </authorList>
    </citation>
    <scope>NUCLEOTIDE SEQUENCE [LARGE SCALE GENOMIC DNA]</scope>
    <source>
        <strain evidence="14">NSG39</strain>
    </source>
</reference>
<sequence length="192" mass="21053">MTAPHDLSSPTDDAAVGLNVILVDDDNNVLGTAPKLSVHTDATPLHRAFSCHVRNSDGLWLMSRRAITKLTWPGVWTNAFCGHPDLGEDPTDAIVRHGRAELGIDVDASALRLALPEFRYRAVDDSGVVENEICPVWLLDADLAPSPRADEVAAFDWVGTEALDRIVDDAPFLISPWAVLQWRQLRTLGLTR</sequence>
<dbReference type="Pfam" id="PF00293">
    <property type="entry name" value="NUDIX"/>
    <property type="match status" value="1"/>
</dbReference>
<evidence type="ECO:0000259" key="12">
    <source>
        <dbReference type="PROSITE" id="PS51462"/>
    </source>
</evidence>
<dbReference type="STRING" id="1332264.BW730_15715"/>
<evidence type="ECO:0000256" key="1">
    <source>
        <dbReference type="ARBA" id="ARBA00004826"/>
    </source>
</evidence>
<dbReference type="EC" id="5.3.3.2" evidence="3 10"/>
<dbReference type="GO" id="GO:0004452">
    <property type="term" value="F:isopentenyl-diphosphate delta-isomerase activity"/>
    <property type="evidence" value="ECO:0007669"/>
    <property type="project" value="UniProtKB-UniRule"/>
</dbReference>
<keyword evidence="9 10" id="KW-0413">Isomerase</keyword>
<evidence type="ECO:0000256" key="6">
    <source>
        <dbReference type="ARBA" id="ARBA00022842"/>
    </source>
</evidence>
<protein>
    <recommendedName>
        <fullName evidence="3 10">Isopentenyl-diphosphate Delta-isomerase</fullName>
        <shortName evidence="10">IPP isomerase</shortName>
        <ecNumber evidence="3 10">5.3.3.2</ecNumber>
    </recommendedName>
    <alternativeName>
        <fullName evidence="10">IPP:DMAPP isomerase</fullName>
    </alternativeName>
    <alternativeName>
        <fullName evidence="10">Isopentenyl pyrophosphate isomerase</fullName>
    </alternativeName>
</protein>
<evidence type="ECO:0000256" key="11">
    <source>
        <dbReference type="PIRSR" id="PIRSR018427-1"/>
    </source>
</evidence>
<dbReference type="GO" id="GO:0008299">
    <property type="term" value="P:isoprenoid biosynthetic process"/>
    <property type="evidence" value="ECO:0007669"/>
    <property type="project" value="UniProtKB-UniRule"/>
</dbReference>
<dbReference type="GO" id="GO:0005737">
    <property type="term" value="C:cytoplasm"/>
    <property type="evidence" value="ECO:0007669"/>
    <property type="project" value="UniProtKB-SubCell"/>
</dbReference>
<dbReference type="OrthoDB" id="9809458at2"/>
<keyword evidence="14" id="KW-1185">Reference proteome</keyword>
<dbReference type="InterPro" id="IPR015797">
    <property type="entry name" value="NUDIX_hydrolase-like_dom_sf"/>
</dbReference>
<keyword evidence="6 10" id="KW-0460">Magnesium</keyword>
<comment type="cofactor">
    <cofactor evidence="10">
        <name>Mg(2+)</name>
        <dbReference type="ChEBI" id="CHEBI:18420"/>
    </cofactor>
    <text evidence="10">Binds 1 Mg(2+) ion per subunit. The magnesium ion binds only when substrate is bound.</text>
</comment>
<evidence type="ECO:0000313" key="14">
    <source>
        <dbReference type="Proteomes" id="UP000188145"/>
    </source>
</evidence>
<feature type="binding site" evidence="10">
    <location>
        <position position="130"/>
    </location>
    <ligand>
        <name>Mn(2+)</name>
        <dbReference type="ChEBI" id="CHEBI:29035"/>
    </ligand>
</feature>
<dbReference type="AlphaFoldDB" id="A0A1Q2CRN9"/>
<dbReference type="SUPFAM" id="SSF55811">
    <property type="entry name" value="Nudix"/>
    <property type="match status" value="1"/>
</dbReference>
<evidence type="ECO:0000256" key="4">
    <source>
        <dbReference type="ARBA" id="ARBA00022490"/>
    </source>
</evidence>
<feature type="binding site" evidence="10">
    <location>
        <position position="132"/>
    </location>
    <ligand>
        <name>Mn(2+)</name>
        <dbReference type="ChEBI" id="CHEBI:29035"/>
    </ligand>
</feature>
<dbReference type="CDD" id="cd02885">
    <property type="entry name" value="NUDIX_IPP_Isomerase"/>
    <property type="match status" value="1"/>
</dbReference>
<keyword evidence="4 10" id="KW-0963">Cytoplasm</keyword>
<feature type="active site" evidence="10 11">
    <location>
        <position position="81"/>
    </location>
</feature>
<dbReference type="Proteomes" id="UP000188145">
    <property type="component" value="Chromosome"/>
</dbReference>
<gene>
    <name evidence="10" type="primary">idi</name>
    <name evidence="13" type="ORF">BW730_15715</name>
</gene>
<dbReference type="PROSITE" id="PS51462">
    <property type="entry name" value="NUDIX"/>
    <property type="match status" value="1"/>
</dbReference>
<dbReference type="GO" id="GO:0046872">
    <property type="term" value="F:metal ion binding"/>
    <property type="evidence" value="ECO:0007669"/>
    <property type="project" value="UniProtKB-KW"/>
</dbReference>
<feature type="binding site" evidence="10">
    <location>
        <position position="83"/>
    </location>
    <ligand>
        <name>Mn(2+)</name>
        <dbReference type="ChEBI" id="CHEBI:29035"/>
    </ligand>
</feature>
<dbReference type="HAMAP" id="MF_00202">
    <property type="entry name" value="Idi"/>
    <property type="match status" value="1"/>
</dbReference>
<dbReference type="PANTHER" id="PTHR10885">
    <property type="entry name" value="ISOPENTENYL-DIPHOSPHATE DELTA-ISOMERASE"/>
    <property type="match status" value="1"/>
</dbReference>
<dbReference type="NCBIfam" id="TIGR02150">
    <property type="entry name" value="IPP_isom_1"/>
    <property type="match status" value="1"/>
</dbReference>
<name>A0A1Q2CRN9_9ACTN</name>
<dbReference type="NCBIfam" id="NF002995">
    <property type="entry name" value="PRK03759.1"/>
    <property type="match status" value="1"/>
</dbReference>
<comment type="subcellular location">
    <subcellularLocation>
        <location evidence="10">Cytoplasm</location>
    </subcellularLocation>
</comment>
<accession>A0A1Q2CRN9</accession>
<evidence type="ECO:0000256" key="8">
    <source>
        <dbReference type="ARBA" id="ARBA00023229"/>
    </source>
</evidence>
<dbReference type="PANTHER" id="PTHR10885:SF0">
    <property type="entry name" value="ISOPENTENYL-DIPHOSPHATE DELTA-ISOMERASE"/>
    <property type="match status" value="1"/>
</dbReference>
<evidence type="ECO:0000256" key="2">
    <source>
        <dbReference type="ARBA" id="ARBA00007579"/>
    </source>
</evidence>
<dbReference type="RefSeq" id="WP_077687081.1">
    <property type="nucleotide sequence ID" value="NZ_CP019606.1"/>
</dbReference>
<dbReference type="InterPro" id="IPR011876">
    <property type="entry name" value="IsopentenylPP_isomerase_typ1"/>
</dbReference>
<dbReference type="InterPro" id="IPR000086">
    <property type="entry name" value="NUDIX_hydrolase_dom"/>
</dbReference>
<comment type="cofactor">
    <cofactor evidence="10">
        <name>Mn(2+)</name>
        <dbReference type="ChEBI" id="CHEBI:29035"/>
    </cofactor>
    <text evidence="10">Binds 1 Mn(2+) ion per subunit.</text>
</comment>
<dbReference type="GO" id="GO:0050992">
    <property type="term" value="P:dimethylallyl diphosphate biosynthetic process"/>
    <property type="evidence" value="ECO:0007669"/>
    <property type="project" value="UniProtKB-UniRule"/>
</dbReference>
<dbReference type="Gene3D" id="3.90.79.10">
    <property type="entry name" value="Nucleoside Triphosphate Pyrophosphohydrolase"/>
    <property type="match status" value="1"/>
</dbReference>
<feature type="binding site" evidence="10">
    <location>
        <position position="46"/>
    </location>
    <ligand>
        <name>Mn(2+)</name>
        <dbReference type="ChEBI" id="CHEBI:29035"/>
    </ligand>
</feature>
<proteinExistence type="inferred from homology"/>
<evidence type="ECO:0000256" key="9">
    <source>
        <dbReference type="ARBA" id="ARBA00023235"/>
    </source>
</evidence>
<dbReference type="PIRSF" id="PIRSF018427">
    <property type="entry name" value="Isopntndiph_ism"/>
    <property type="match status" value="1"/>
</dbReference>
<comment type="function">
    <text evidence="10">Catalyzes the 1,3-allylic rearrangement of the homoallylic substrate isopentenyl (IPP) to its highly electrophilic allylic isomer, dimethylallyl diphosphate (DMAPP).</text>
</comment>
<dbReference type="EMBL" id="CP019606">
    <property type="protein sequence ID" value="AQP48735.1"/>
    <property type="molecule type" value="Genomic_DNA"/>
</dbReference>